<evidence type="ECO:0000256" key="4">
    <source>
        <dbReference type="SAM" id="MobiDB-lite"/>
    </source>
</evidence>
<evidence type="ECO:0000313" key="7">
    <source>
        <dbReference type="EMBL" id="CAD7084316.1"/>
    </source>
</evidence>
<dbReference type="OrthoDB" id="26681at2759"/>
<dbReference type="InterPro" id="IPR019775">
    <property type="entry name" value="WD40_repeat_CS"/>
</dbReference>
<dbReference type="PANTHER" id="PTHR13743">
    <property type="entry name" value="BEIGE/BEACH-RELATED"/>
    <property type="match status" value="1"/>
</dbReference>
<proteinExistence type="predicted"/>
<feature type="region of interest" description="Disordered" evidence="4">
    <location>
        <begin position="1438"/>
        <end position="1499"/>
    </location>
</feature>
<dbReference type="PANTHER" id="PTHR13743:SF86">
    <property type="entry name" value="LYSOSOMAL-TRAFFICKING REGULATOR"/>
    <property type="match status" value="1"/>
</dbReference>
<feature type="domain" description="BEACH-type PH" evidence="6">
    <location>
        <begin position="2730"/>
        <end position="2824"/>
    </location>
</feature>
<dbReference type="InParanoid" id="A0A7R8YU40"/>
<feature type="region of interest" description="Disordered" evidence="4">
    <location>
        <begin position="1110"/>
        <end position="1156"/>
    </location>
</feature>
<keyword evidence="1 3" id="KW-0853">WD repeat</keyword>
<feature type="compositionally biased region" description="Basic and acidic residues" evidence="4">
    <location>
        <begin position="1438"/>
        <end position="1448"/>
    </location>
</feature>
<dbReference type="PROSITE" id="PS51783">
    <property type="entry name" value="PH_BEACH"/>
    <property type="match status" value="1"/>
</dbReference>
<dbReference type="Pfam" id="PF02138">
    <property type="entry name" value="Beach"/>
    <property type="match status" value="1"/>
</dbReference>
<feature type="compositionally biased region" description="Polar residues" evidence="4">
    <location>
        <begin position="1482"/>
        <end position="1494"/>
    </location>
</feature>
<dbReference type="FunFam" id="1.10.1540.10:FF:000001">
    <property type="entry name" value="neurobeachin isoform X1"/>
    <property type="match status" value="1"/>
</dbReference>
<dbReference type="Gene3D" id="2.30.29.30">
    <property type="entry name" value="Pleckstrin-homology domain (PH domain)/Phosphotyrosine-binding domain (PTB)"/>
    <property type="match status" value="1"/>
</dbReference>
<evidence type="ECO:0000313" key="8">
    <source>
        <dbReference type="Proteomes" id="UP000594454"/>
    </source>
</evidence>
<dbReference type="CDD" id="cd06071">
    <property type="entry name" value="Beach"/>
    <property type="match status" value="1"/>
</dbReference>
<dbReference type="InterPro" id="IPR000409">
    <property type="entry name" value="BEACH_dom"/>
</dbReference>
<dbReference type="FunCoup" id="A0A7R8YU40">
    <property type="interactions" value="905"/>
</dbReference>
<evidence type="ECO:0008006" key="9">
    <source>
        <dbReference type="Google" id="ProtNLM"/>
    </source>
</evidence>
<dbReference type="InterPro" id="IPR011993">
    <property type="entry name" value="PH-like_dom_sf"/>
</dbReference>
<dbReference type="SMART" id="SM00320">
    <property type="entry name" value="WD40"/>
    <property type="match status" value="3"/>
</dbReference>
<dbReference type="InterPro" id="IPR036322">
    <property type="entry name" value="WD40_repeat_dom_sf"/>
</dbReference>
<dbReference type="PROSITE" id="PS50082">
    <property type="entry name" value="WD_REPEATS_2"/>
    <property type="match status" value="1"/>
</dbReference>
<dbReference type="InterPro" id="IPR015943">
    <property type="entry name" value="WD40/YVTN_repeat-like_dom_sf"/>
</dbReference>
<gene>
    <name evidence="7" type="ORF">HERILL_LOCUS7214</name>
</gene>
<evidence type="ECO:0000256" key="1">
    <source>
        <dbReference type="ARBA" id="ARBA00022574"/>
    </source>
</evidence>
<protein>
    <recommendedName>
        <fullName evidence="9">Lysosomal-trafficking regulator</fullName>
    </recommendedName>
</protein>
<sequence>MDKGCDNHNVALQNSWKQFCAEKDEKEKIHKAQQFLFTYHLFKNSPAGRTTPSFLSSVPSQLSCYLLQLVYDIICATISSQNVENSSTELNSHDQSQFNNLDFHPSTLILNAPSDITAIVSLREFLTNGLGRAILEFLHGCETKLITCRRELGSLLINLFPSSRWDTGNTSGFEPDPPMDFRRYIEQFVLLDDGMSQEENLNKMKSTEWSVENSLQEKILYREDEFELFRSRRITSDQHAFVIIDTLMKLVGTETGLHLDEKSVTLESMHFALEAMNTLRKNRPFEGANHEIIKFKILSLIISCLNNLFSKEKNLEEVRFDEILGKFVEIIGIDFSNEENPVIRDYGVSLSLITVYILFGFLNNSLKTMSDKREEFTASVVKVFNSAKKSSLLEGLKQIIVSVNANRICDFKEIVDIFLMTLDSVKVNIFKEITAKRKLKSKHRKKQYTTQIHCKGTSLSCILEGIVLNIFNPLDYRLQITIINYFGKSHLCCCLFNIETIKLLMDGNQGGDIERQLYRILRKQIIYNLFSNEICTDCTRTASSKQFQKELLSAFIEKFQSITKEHELLNFLKHLQKITANMSNKVTEGILTSIILPVFHGEMRKVQAHNFKNTQLILTCLRTFRNCLVDSRLSEMFFIPENINYLRTLIYIPDLAHVVCAILNVGLNHNNLDEMESAEQDSLFNVLYSILSDANIYSAVLLDSMFARVVAFNTNSSRFQLTAQKQNVCEKSILYDLLHEGKLNVTQLLNLSTTYWDLTLELCYSNVYFKTAFLQNFPLLKPMENANIANEKFSTKLVRFACNTLSCFLSHSRSPGPLQLTDSTITNNTSITLSEFCVVSSDDIMNNDQINSSHKDSINLEFVPNSFALVWDSFWSSSSISVDRRTPLSLTSSSHTPSFQSFDEVTNLMSTSDHDHNELLSWLRACEGSEVIFDIRNQSRINGVNKCCERAFLTDIGEPKIEKRYSFVSSLFTLNSLLTTSVSYLFGSGEMKQKSSSENVNALYECGDIDFISDDKLKCLQTAGNCKRKLLRIFACTLAALILDYNQSKDKNMQSLLRPIRNLLLPHSRQLWGDVENANAIIQVLQTLLKVAEMNGTSLNVNGEQLPLKFSKSGNDSSQETPLNIPTTKVPQAGVRKSANEEERNESEIDMSDNEAGELNLVGTDEGYEADAEVLVLSDSSLDERDIFRRYNPSSKYRAHIVNEGLCNLVVEVLMELTSQCIRKPENWVTSLTQLVKQLSAVRDSLGGTLFLIKGFSKILSENDFRLKDLQLSILDLISDLRDPDCLAAYLNILATENPPVDILLQHMAAICNHNFKVTPYAAIKFPLPNDASVSYLGEDAALENIKQIRNLHEIHEVDSLFTRSPCFLPISNGNIKPFSEEGFTVSTWIQIDRHSDSSRHPKHCEETHILSFGTQQLIISLYVNEHSNLIVEFHHPTSDISSKHSPTDAKSLTPSSSSSKELKTNKGSLCKLRRSRKLESSENPTIGNNSVNNRQRRSEGSAFKHVLQTTKHALFRSLSGFSLLQNAPGHILHGARIELDSIPLKEDKWTHLCVTVQKQGKALDLTLILDGTVSFPFELPWSPQSGSIKINFEMITIGEMYPIDMNQLCSDHEYINYSLSNLLVFKKCLNRGILANLTALGPDCNNLIYCQAGNSIPNYGLLDYHMYANLELHPLQDSLKFLRYNLILMYSVHEPNYLLWYSHDETGPNILGKRQDVILYTKMVPTKIPSLQNATYICGGLSCLLILFAKAVELTNKPEIQAIALNILFRVAFTDSRLYTEFIKRDTLNLIGSVIKTSHCSKSVHLLKVILNNACSGIVCDQKNGEIQLVENLDVCVVYPNLIVNTIKRYSDWSTIDSLDSTVIDMILQCIQDLVSDKQIQQNYNTMQFIKAGLVRELLNLCKIYLVEAPIPVYFSKKTASLFINILNTFAGAPPSPSLLDEITKLLLILQRPNECYVTDNRSRFYFLLTSDIPSKSRLITLPLSSNKIRLSIRNRKSPFTGSEKQFQSRGEFKITNCEHLMNRKAAKSRHNRFTNFIYDYDTLQTIANCSGIDERKLCVVRREHNERFRKFLLELKKKQLLQSQHEKNDNRRTIRKKSKRLRTVSDNDNARRVRTFSSTEDDIMLRGGFDIVHSDEISSLEETQGSKGTIRSARVNAYHSVGVIAMQNGLFTLLRDYLLVLPDSAIDEVLAHYVKLEIILVLANHRSCDVRTSILKLLMVFCERLLPSELQVVTKKMYWHHLANQLALHPVDGTLMETCLEWVTCKPGFSINFEEISDQELKIHNKIGLNALLAMSVQTVQNTNLAANVFKVIEYIYRTDPAHNMLMIESGVIQSTVKALQKIYLEIKVDYRKTEYNIRDLLTTIAKKSVCSNGHINVLWELLNILSYYGSNNFTKVVYGFRSIQAHILLSLIQMFLRENVHIGLNIKLKDIQLADSNLSSSETRTRFELLIDRSIQFFISISDSYHPSAVEVQLFELLIILSLSGNSRCSSLIGWGLAPNRILTFKSSVTTHLLALLEQSNALPNIVCDWKMVKAFLWKYQSLSGINGECSPVSKVCKKLLVTENDLWSLEESVDKLELSRSNCLTEQKPMIEKALYRFESIAQTCTDTAMSITRIVADLQNSERKHLLNLMRQYDESFIYAEWKLVIQRMTHEGTPWHCPSLYPKSWELDDTEGPLRSRTRLRRCTLNINSRFIMPDFRASHTENQPKTYPLKYLISSHDQQMNFSLNAQILFNFPAKFLPVDGEIDGELIVTEEKIFFAATHRYKFFYINAFIDNITEIWIRRYQHQENAFEFFISSNKSFFFVVENPDDRVVLREIFADKIVVNVDPVKLMQQWKEGRLTNWEYLMTLNQLAGRTYNDLMQYPVFPWILADYTSECLDLTQRSSYRKLDKPIAVQHKENEQHYLNNYGYISNSMTNGGGWELKPYHYSSHYSNSGTVLHFLVRIPPFTKFFLRYQDNNFDIPDRTFHSLNTTWKLASKDSPTDVKELIPEFFCLPEMFENFEGFDFGVRQNGEIVNHVMLPPWCWNNPRLFVLIHRQALESEMVRKNLHNWIDLIFGYKQTGQPAVDALNVFHPATYSDFEFSAIKDPIERQAVQTMVKTYGQMPRQLFKTPHDNSAELNYSPHQPSVLTSVKGLRWGIFTGSPQLEDPKICSVFKQPNVPFSVLLPFESKNMLYGLYEKSSVMLGTDSEYNLVSWHYDDFIVRVQPLNDNIHSSKPLLFNDPADPISCCGSHSSSNVLWFGHSSGKITVYHCTNHDIGKSGRNRHSNIGMKLSYNSAFRRLSLKLPSRLEEYESLKENKTCKYDLGTIHWSGPTVLVRHTDEVTAICISIEFKIVVSIGKDGLAVIWDLNSLNYIRTIDRPSEIRHSPLNIVIISPTLGDIFTVHSIEPSEDNRRLSDVDEECFEVTEENLDDFVNVAMNYNGQSIMRLHSVNGKYVSHNIQEERMLCACYSYIKEGVGVNVIATGFEGGIVKLWSSWDLSLIREIIVSQLDVLSLTFATYQHLAVLTKDYIQIWDSEGLLGDPPKLPQFMLHKGINA</sequence>
<dbReference type="InterPro" id="IPR023362">
    <property type="entry name" value="PH-BEACH_dom"/>
</dbReference>
<dbReference type="PROSITE" id="PS00678">
    <property type="entry name" value="WD_REPEATS_1"/>
    <property type="match status" value="1"/>
</dbReference>
<evidence type="ECO:0000259" key="6">
    <source>
        <dbReference type="PROSITE" id="PS51783"/>
    </source>
</evidence>
<name>A0A7R8YU40_HERIL</name>
<dbReference type="SUPFAM" id="SSF50978">
    <property type="entry name" value="WD40 repeat-like"/>
    <property type="match status" value="1"/>
</dbReference>
<feature type="domain" description="BEACH" evidence="5">
    <location>
        <begin position="2825"/>
        <end position="3122"/>
    </location>
</feature>
<dbReference type="SUPFAM" id="SSF50729">
    <property type="entry name" value="PH domain-like"/>
    <property type="match status" value="1"/>
</dbReference>
<accession>A0A7R8YU40</accession>
<feature type="compositionally biased region" description="Polar residues" evidence="4">
    <location>
        <begin position="1112"/>
        <end position="1130"/>
    </location>
</feature>
<evidence type="ECO:0000256" key="3">
    <source>
        <dbReference type="PROSITE-ProRule" id="PRU00221"/>
    </source>
</evidence>
<feature type="region of interest" description="Disordered" evidence="4">
    <location>
        <begin position="2085"/>
        <end position="2106"/>
    </location>
</feature>
<dbReference type="Proteomes" id="UP000594454">
    <property type="component" value="Chromosome 3"/>
</dbReference>
<dbReference type="EMBL" id="LR899011">
    <property type="protein sequence ID" value="CAD7084316.1"/>
    <property type="molecule type" value="Genomic_DNA"/>
</dbReference>
<dbReference type="InterPro" id="IPR036372">
    <property type="entry name" value="BEACH_dom_sf"/>
</dbReference>
<feature type="compositionally biased region" description="Basic residues" evidence="4">
    <location>
        <begin position="2095"/>
        <end position="2104"/>
    </location>
</feature>
<reference evidence="7 8" key="1">
    <citation type="submission" date="2020-11" db="EMBL/GenBank/DDBJ databases">
        <authorList>
            <person name="Wallbank WR R."/>
            <person name="Pardo Diaz C."/>
            <person name="Kozak K."/>
            <person name="Martin S."/>
            <person name="Jiggins C."/>
            <person name="Moest M."/>
            <person name="Warren A I."/>
            <person name="Generalovic N T."/>
            <person name="Byers J.R.P. K."/>
            <person name="Montejo-Kovacevich G."/>
            <person name="Yen C E."/>
        </authorList>
    </citation>
    <scope>NUCLEOTIDE SEQUENCE [LARGE SCALE GENOMIC DNA]</scope>
</reference>
<dbReference type="SUPFAM" id="SSF81837">
    <property type="entry name" value="BEACH domain"/>
    <property type="match status" value="1"/>
</dbReference>
<feature type="compositionally biased region" description="Acidic residues" evidence="4">
    <location>
        <begin position="1143"/>
        <end position="1156"/>
    </location>
</feature>
<dbReference type="Gene3D" id="1.10.1540.10">
    <property type="entry name" value="BEACH domain"/>
    <property type="match status" value="1"/>
</dbReference>
<dbReference type="InterPro" id="IPR001680">
    <property type="entry name" value="WD40_rpt"/>
</dbReference>
<keyword evidence="2" id="KW-0677">Repeat</keyword>
<keyword evidence="8" id="KW-1185">Reference proteome</keyword>
<organism evidence="7 8">
    <name type="scientific">Hermetia illucens</name>
    <name type="common">Black soldier fly</name>
    <dbReference type="NCBI Taxonomy" id="343691"/>
    <lineage>
        <taxon>Eukaryota</taxon>
        <taxon>Metazoa</taxon>
        <taxon>Ecdysozoa</taxon>
        <taxon>Arthropoda</taxon>
        <taxon>Hexapoda</taxon>
        <taxon>Insecta</taxon>
        <taxon>Pterygota</taxon>
        <taxon>Neoptera</taxon>
        <taxon>Endopterygota</taxon>
        <taxon>Diptera</taxon>
        <taxon>Brachycera</taxon>
        <taxon>Stratiomyomorpha</taxon>
        <taxon>Stratiomyidae</taxon>
        <taxon>Hermetiinae</taxon>
        <taxon>Hermetia</taxon>
    </lineage>
</organism>
<dbReference type="PROSITE" id="PS50197">
    <property type="entry name" value="BEACH"/>
    <property type="match status" value="1"/>
</dbReference>
<evidence type="ECO:0000259" key="5">
    <source>
        <dbReference type="PROSITE" id="PS50197"/>
    </source>
</evidence>
<dbReference type="InterPro" id="IPR050865">
    <property type="entry name" value="BEACH_Domain"/>
</dbReference>
<dbReference type="SMART" id="SM01026">
    <property type="entry name" value="Beach"/>
    <property type="match status" value="1"/>
</dbReference>
<feature type="repeat" description="WD" evidence="3">
    <location>
        <begin position="3323"/>
        <end position="3364"/>
    </location>
</feature>
<evidence type="ECO:0000256" key="2">
    <source>
        <dbReference type="ARBA" id="ARBA00022737"/>
    </source>
</evidence>
<dbReference type="Gene3D" id="2.130.10.10">
    <property type="entry name" value="YVTN repeat-like/Quinoprotein amine dehydrogenase"/>
    <property type="match status" value="1"/>
</dbReference>